<comment type="caution">
    <text evidence="2">Lacks conserved residue(s) required for the propagation of feature annotation.</text>
</comment>
<evidence type="ECO:0000256" key="3">
    <source>
        <dbReference type="SAM" id="SignalP"/>
    </source>
</evidence>
<sequence>MKSYKFISALLLAANAYAKVTFKVVAVSGTPSVVINNKSYSMKLEQYPVYSVTLNDVNAPVKYNYALGSEKESFTRSLPAGSESTLNEFFNRSVTTLKHPLLPQAFPTFSTLKKSKLFDDTSVGTFLIEGSSSDIKKLHNNPNGDTKYNVKITFVTPYNIKVFNNGQIKISGQSTKYNKKLSYKISGLKTSDNKELFGRSAVKLRAEYIDPSFMREKTYFDMLNAIGVPSSQSRHVRVFINKQPIGLFLMTDDFSNKHFLKSVFNNGEKFTVDNAIFKVDSNGNLSYKKSKDNLGPYSYEGDDEKANKKEMLNKILVPFMKDVDSYPSTKKLNLDIQAFLRTMALEFLGYGTDNYWMVQGNYFIFKNMAKNMWYFIDSDFDMTFGHGSPDKCLKTTLDNYVLVKNNGSSRPLIDNIRSVSSNNTYLKNAVKTIIETVFNVNIAGPRIDSFAKLIKEDALWDFGLKRMSTYTGGTVKEKKYSKSDFEREIGNTGTSYPYPIKRWITLRSQNVASQFNMSIPSKAPSNAKYFEPEYETKSKKEYNPSDTIVATTATSVAPAEPTSDLPISKDRCGPGVAVCASGYCCSKYGWCGTTSDHCGTGCQSEFGKCSGNAATTTKKTTTTVKKTTTKKTTTKASLPTSRDECGSGVAVCASGYCCSKYGWCGKTKDHCSTGCQKAFGECW</sequence>
<dbReference type="InterPro" id="IPR001002">
    <property type="entry name" value="Chitin-bd_1"/>
</dbReference>
<dbReference type="Pfam" id="PF00187">
    <property type="entry name" value="Chitin_bind_1"/>
    <property type="match status" value="2"/>
</dbReference>
<keyword evidence="2" id="KW-1015">Disulfide bond</keyword>
<proteinExistence type="predicted"/>
<reference evidence="5 6" key="1">
    <citation type="submission" date="2016-08" db="EMBL/GenBank/DDBJ databases">
        <title>Genomes of anaerobic fungi encode conserved fungal cellulosomes for biomass hydrolysis.</title>
        <authorList>
            <consortium name="DOE Joint Genome Institute"/>
            <person name="Haitjema C.H."/>
            <person name="Gilmore S.P."/>
            <person name="Henske J.K."/>
            <person name="Solomon K.V."/>
            <person name="De Groot R."/>
            <person name="Kuo A."/>
            <person name="Mondo S.J."/>
            <person name="Salamov A.A."/>
            <person name="Labutti K."/>
            <person name="Zhao Z."/>
            <person name="Chiniquy J."/>
            <person name="Barry K."/>
            <person name="Brewer H.M."/>
            <person name="Purvine S.O."/>
            <person name="Wright A.T."/>
            <person name="Boxma B."/>
            <person name="Van Alen T."/>
            <person name="Hackstein J.H."/>
            <person name="Baker S.E."/>
            <person name="Grigoriev I.V."/>
            <person name="O'Malley M.A."/>
        </authorList>
    </citation>
    <scope>NUCLEOTIDE SEQUENCE [LARGE SCALE GENOMIC DNA]</scope>
    <source>
        <strain evidence="6">finn</strain>
    </source>
</reference>
<dbReference type="SUPFAM" id="SSF57016">
    <property type="entry name" value="Plant lectins/antimicrobial peptides"/>
    <property type="match status" value="2"/>
</dbReference>
<organism evidence="5 6">
    <name type="scientific">Piromyces finnis</name>
    <dbReference type="NCBI Taxonomy" id="1754191"/>
    <lineage>
        <taxon>Eukaryota</taxon>
        <taxon>Fungi</taxon>
        <taxon>Fungi incertae sedis</taxon>
        <taxon>Chytridiomycota</taxon>
        <taxon>Chytridiomycota incertae sedis</taxon>
        <taxon>Neocallimastigomycetes</taxon>
        <taxon>Neocallimastigales</taxon>
        <taxon>Neocallimastigaceae</taxon>
        <taxon>Piromyces</taxon>
    </lineage>
</organism>
<protein>
    <recommendedName>
        <fullName evidence="4">Chitin-binding type-1 domain-containing protein</fullName>
    </recommendedName>
</protein>
<evidence type="ECO:0000313" key="6">
    <source>
        <dbReference type="Proteomes" id="UP000193719"/>
    </source>
</evidence>
<dbReference type="PANTHER" id="PTHR40050">
    <property type="entry name" value="INNER SPORE COAT PROTEIN H"/>
    <property type="match status" value="1"/>
</dbReference>
<dbReference type="CDD" id="cd00035">
    <property type="entry name" value="ChtBD1"/>
    <property type="match status" value="2"/>
</dbReference>
<dbReference type="AlphaFoldDB" id="A0A1Y1UVK1"/>
<dbReference type="InterPro" id="IPR014867">
    <property type="entry name" value="Spore_coat_CotH_CotH2/3/7"/>
</dbReference>
<dbReference type="Proteomes" id="UP000193719">
    <property type="component" value="Unassembled WGS sequence"/>
</dbReference>
<reference evidence="5 6" key="2">
    <citation type="submission" date="2016-08" db="EMBL/GenBank/DDBJ databases">
        <title>Pervasive Adenine N6-methylation of Active Genes in Fungi.</title>
        <authorList>
            <consortium name="DOE Joint Genome Institute"/>
            <person name="Mondo S.J."/>
            <person name="Dannebaum R.O."/>
            <person name="Kuo R.C."/>
            <person name="Labutti K."/>
            <person name="Haridas S."/>
            <person name="Kuo A."/>
            <person name="Salamov A."/>
            <person name="Ahrendt S.R."/>
            <person name="Lipzen A."/>
            <person name="Sullivan W."/>
            <person name="Andreopoulos W.B."/>
            <person name="Clum A."/>
            <person name="Lindquist E."/>
            <person name="Daum C."/>
            <person name="Ramamoorthy G.K."/>
            <person name="Gryganskyi A."/>
            <person name="Culley D."/>
            <person name="Magnuson J.K."/>
            <person name="James T.Y."/>
            <person name="O'Malley M.A."/>
            <person name="Stajich J.E."/>
            <person name="Spatafora J.W."/>
            <person name="Visel A."/>
            <person name="Grigoriev I.V."/>
        </authorList>
    </citation>
    <scope>NUCLEOTIDE SEQUENCE [LARGE SCALE GENOMIC DNA]</scope>
    <source>
        <strain evidence="6">finn</strain>
    </source>
</reference>
<dbReference type="PROSITE" id="PS50941">
    <property type="entry name" value="CHIT_BIND_I_2"/>
    <property type="match status" value="2"/>
</dbReference>
<dbReference type="STRING" id="1754191.A0A1Y1UVK1"/>
<keyword evidence="6" id="KW-1185">Reference proteome</keyword>
<dbReference type="OrthoDB" id="10267127at2759"/>
<comment type="caution">
    <text evidence="5">The sequence shown here is derived from an EMBL/GenBank/DDBJ whole genome shotgun (WGS) entry which is preliminary data.</text>
</comment>
<feature type="domain" description="Chitin-binding type-1" evidence="4">
    <location>
        <begin position="569"/>
        <end position="611"/>
    </location>
</feature>
<feature type="disulfide bond" evidence="2">
    <location>
        <begin position="652"/>
        <end position="664"/>
    </location>
</feature>
<feature type="domain" description="Chitin-binding type-1" evidence="4">
    <location>
        <begin position="642"/>
        <end position="683"/>
    </location>
</feature>
<accession>A0A1Y1UVK1</accession>
<feature type="disulfide bond" evidence="2">
    <location>
        <begin position="657"/>
        <end position="671"/>
    </location>
</feature>
<dbReference type="Pfam" id="PF08757">
    <property type="entry name" value="CotH"/>
    <property type="match status" value="1"/>
</dbReference>
<feature type="disulfide bond" evidence="2">
    <location>
        <begin position="584"/>
        <end position="598"/>
    </location>
</feature>
<evidence type="ECO:0000259" key="4">
    <source>
        <dbReference type="PROSITE" id="PS50941"/>
    </source>
</evidence>
<dbReference type="GO" id="GO:0008061">
    <property type="term" value="F:chitin binding"/>
    <property type="evidence" value="ECO:0007669"/>
    <property type="project" value="UniProtKB-UniRule"/>
</dbReference>
<dbReference type="InterPro" id="IPR036861">
    <property type="entry name" value="Endochitinase-like_sf"/>
</dbReference>
<feature type="disulfide bond" evidence="2">
    <location>
        <begin position="579"/>
        <end position="591"/>
    </location>
</feature>
<feature type="signal peptide" evidence="3">
    <location>
        <begin position="1"/>
        <end position="18"/>
    </location>
</feature>
<keyword evidence="3" id="KW-0732">Signal</keyword>
<name>A0A1Y1UVK1_9FUNG</name>
<evidence type="ECO:0000256" key="1">
    <source>
        <dbReference type="ARBA" id="ARBA00022669"/>
    </source>
</evidence>
<evidence type="ECO:0000313" key="5">
    <source>
        <dbReference type="EMBL" id="ORX41996.1"/>
    </source>
</evidence>
<keyword evidence="1 2" id="KW-0147">Chitin-binding</keyword>
<feature type="chain" id="PRO_5012417716" description="Chitin-binding type-1 domain-containing protein" evidence="3">
    <location>
        <begin position="19"/>
        <end position="683"/>
    </location>
</feature>
<gene>
    <name evidence="5" type="ORF">BCR36DRAFT_407251</name>
</gene>
<dbReference type="Gene3D" id="3.30.60.10">
    <property type="entry name" value="Endochitinase-like"/>
    <property type="match status" value="2"/>
</dbReference>
<dbReference type="PANTHER" id="PTHR40050:SF1">
    <property type="entry name" value="INNER SPORE COAT PROTEIN H"/>
    <property type="match status" value="1"/>
</dbReference>
<dbReference type="SMART" id="SM00270">
    <property type="entry name" value="ChtBD1"/>
    <property type="match status" value="2"/>
</dbReference>
<dbReference type="EMBL" id="MCFH01000073">
    <property type="protein sequence ID" value="ORX41996.1"/>
    <property type="molecule type" value="Genomic_DNA"/>
</dbReference>
<evidence type="ECO:0000256" key="2">
    <source>
        <dbReference type="PROSITE-ProRule" id="PRU00261"/>
    </source>
</evidence>